<proteinExistence type="predicted"/>
<accession>A0AAV2BAZ9</accession>
<name>A0AAV2BAZ9_9ARAC</name>
<dbReference type="EMBL" id="CAXIEN010000326">
    <property type="protein sequence ID" value="CAL1293410.1"/>
    <property type="molecule type" value="Genomic_DNA"/>
</dbReference>
<gene>
    <name evidence="1" type="ORF">LARSCL_LOCUS18173</name>
</gene>
<protein>
    <submittedName>
        <fullName evidence="1">Uncharacterized protein</fullName>
    </submittedName>
</protein>
<dbReference type="AlphaFoldDB" id="A0AAV2BAZ9"/>
<evidence type="ECO:0000313" key="2">
    <source>
        <dbReference type="Proteomes" id="UP001497382"/>
    </source>
</evidence>
<comment type="caution">
    <text evidence="1">The sequence shown here is derived from an EMBL/GenBank/DDBJ whole genome shotgun (WGS) entry which is preliminary data.</text>
</comment>
<organism evidence="1 2">
    <name type="scientific">Larinioides sclopetarius</name>
    <dbReference type="NCBI Taxonomy" id="280406"/>
    <lineage>
        <taxon>Eukaryota</taxon>
        <taxon>Metazoa</taxon>
        <taxon>Ecdysozoa</taxon>
        <taxon>Arthropoda</taxon>
        <taxon>Chelicerata</taxon>
        <taxon>Arachnida</taxon>
        <taxon>Araneae</taxon>
        <taxon>Araneomorphae</taxon>
        <taxon>Entelegynae</taxon>
        <taxon>Araneoidea</taxon>
        <taxon>Araneidae</taxon>
        <taxon>Larinioides</taxon>
    </lineage>
</organism>
<dbReference type="Proteomes" id="UP001497382">
    <property type="component" value="Unassembled WGS sequence"/>
</dbReference>
<sequence length="38" mass="4595">MYIKNSRLQLANFLDWIRMLQKCLKIAPYCGQGLMNRY</sequence>
<keyword evidence="2" id="KW-1185">Reference proteome</keyword>
<reference evidence="1 2" key="1">
    <citation type="submission" date="2024-04" db="EMBL/GenBank/DDBJ databases">
        <authorList>
            <person name="Rising A."/>
            <person name="Reimegard J."/>
            <person name="Sonavane S."/>
            <person name="Akerstrom W."/>
            <person name="Nylinder S."/>
            <person name="Hedman E."/>
            <person name="Kallberg Y."/>
        </authorList>
    </citation>
    <scope>NUCLEOTIDE SEQUENCE [LARGE SCALE GENOMIC DNA]</scope>
</reference>
<evidence type="ECO:0000313" key="1">
    <source>
        <dbReference type="EMBL" id="CAL1293410.1"/>
    </source>
</evidence>